<dbReference type="InterPro" id="IPR056953">
    <property type="entry name" value="CUT_N"/>
</dbReference>
<evidence type="ECO:0000256" key="3">
    <source>
        <dbReference type="ARBA" id="ARBA00023157"/>
    </source>
</evidence>
<dbReference type="PROSITE" id="PS50835">
    <property type="entry name" value="IG_LIKE"/>
    <property type="match status" value="4"/>
</dbReference>
<evidence type="ECO:0000256" key="6">
    <source>
        <dbReference type="PROSITE-ProRule" id="PRU00076"/>
    </source>
</evidence>
<evidence type="ECO:0000256" key="2">
    <source>
        <dbReference type="ARBA" id="ARBA00023136"/>
    </source>
</evidence>
<dbReference type="AlphaFoldDB" id="A0A8J1UJJ1"/>
<feature type="disulfide bond" evidence="6">
    <location>
        <begin position="675"/>
        <end position="684"/>
    </location>
</feature>
<proteinExistence type="predicted"/>
<keyword evidence="8" id="KW-1185">Reference proteome</keyword>
<dbReference type="SMART" id="SM00241">
    <property type="entry name" value="ZP"/>
    <property type="match status" value="1"/>
</dbReference>
<dbReference type="GO" id="GO:0016020">
    <property type="term" value="C:membrane"/>
    <property type="evidence" value="ECO:0007669"/>
    <property type="project" value="UniProtKB-SubCell"/>
</dbReference>
<dbReference type="SMART" id="SM00409">
    <property type="entry name" value="IG"/>
    <property type="match status" value="5"/>
</dbReference>
<dbReference type="InterPro" id="IPR036179">
    <property type="entry name" value="Ig-like_dom_sf"/>
</dbReference>
<dbReference type="InterPro" id="IPR042235">
    <property type="entry name" value="ZP-C_dom"/>
</dbReference>
<organism evidence="7 8">
    <name type="scientific">Owenia fusiformis</name>
    <name type="common">Polychaete worm</name>
    <dbReference type="NCBI Taxonomy" id="6347"/>
    <lineage>
        <taxon>Eukaryota</taxon>
        <taxon>Metazoa</taxon>
        <taxon>Spiralia</taxon>
        <taxon>Lophotrochozoa</taxon>
        <taxon>Annelida</taxon>
        <taxon>Polychaeta</taxon>
        <taxon>Sedentaria</taxon>
        <taxon>Canalipalpata</taxon>
        <taxon>Sabellida</taxon>
        <taxon>Oweniida</taxon>
        <taxon>Oweniidae</taxon>
        <taxon>Owenia</taxon>
    </lineage>
</organism>
<dbReference type="InterPro" id="IPR001507">
    <property type="entry name" value="ZP_dom"/>
</dbReference>
<dbReference type="Pfam" id="PF00100">
    <property type="entry name" value="Zona_pellucida"/>
    <property type="match status" value="1"/>
</dbReference>
<dbReference type="Gene3D" id="2.60.40.4100">
    <property type="entry name" value="Zona pellucida, ZP-C domain"/>
    <property type="match status" value="1"/>
</dbReference>
<dbReference type="Gene3D" id="2.60.40.10">
    <property type="entry name" value="Immunoglobulins"/>
    <property type="match status" value="3"/>
</dbReference>
<comment type="caution">
    <text evidence="7">The sequence shown here is derived from an EMBL/GenBank/DDBJ whole genome shotgun (WGS) entry which is preliminary data.</text>
</comment>
<sequence>MATTTVFVVLLCVGFSSSDQPLVSPSDTAVLVGDQVTMKCEQNPNEPISTLLAWKYKAHDQTIDESISAANNIMPGPNGIIAQSFTFGETTYDLLLSTAASTFAGRYTCEDIMGTFFKSADLLVVDPTECPSSPMTVTAGDTVTLTLTPPTLYQPPGDSYAIKYIWKKDGNILAGVTSNEYSEAAGTASFTISVEYSVYKGDVLVPGVQESCEVVYNVELPTTVTVITRPTDKAACSGDNVVVTCEIDLTGLDLNQEVTYWDKMSEGNSNTKLSEMNTNIVPAIESAFPGKYGISSTSKFSLEIRDVQIDNAGGYSCIDASTGNPIGDIANLIVIDSTCPEATKAVTKGDNIVLECSFQSSIDAGGVSSIEWSVDGNVVSAGITETKNDKTTTSTYTTQAVTNLDGKTIKCSITHLENECECLTSISIITPPTQGITVTKGPSHTAVLMGAPTVTLDCEVQYDQTHIISWEVPSKVGAISTNLALQNGIDANKYAISTTNPLSLEIKNVDGTDVGRYTCLDVTGNVALGGIRPYLMVMEKMECPTSPIEVKEGEEIQLQQILEYVVGPGNNPPQSPVIAWVLNGSPLDPNEATVFVNPKNTLTSVVTYNPSTAGTLTFTASVNFWGYQDECTHTYNVASVVPEPVDGSFDCRRHNTACQNGGVCNWANNVGTCNCPSGYSEFDCSIQDNTVGGSCTPECVADNTLACVDVDGGTCVCKYPFTNIVGTAEDCSVKRVDVTCTASNMVVTIIPYFGKPKTQFEGKIFIRDFDDPPCDFSYVNSEYWSSGEIGYEQCGVNKTDDAPKAGMITYEVKVVVAYDPWVITSLDEVVTAQCTMMATGEITTTWGVENVIDLAALKDGGSAIGNVSPVSISVTDADGNEISSSADIGEPLELHFMQVDPNAGTFAVTSCTAYDKMTMDGDSYPIIQDRCIAQGASKVINFEGGPIEITEGKKVLRFLSFKFPGTSSVVLQCDLEICADENDPACADKTDCDGPVSQGLRKRAATSNIIEYRKSWTVTVKGAKTEAGCSTLAPSMLLLTMAVAMLL</sequence>
<keyword evidence="5" id="KW-0393">Immunoglobulin domain</keyword>
<reference evidence="7" key="1">
    <citation type="submission" date="2022-03" db="EMBL/GenBank/DDBJ databases">
        <authorList>
            <person name="Martin C."/>
        </authorList>
    </citation>
    <scope>NUCLEOTIDE SEQUENCE</scope>
</reference>
<dbReference type="PROSITE" id="PS01186">
    <property type="entry name" value="EGF_2"/>
    <property type="match status" value="1"/>
</dbReference>
<dbReference type="SUPFAM" id="SSF48726">
    <property type="entry name" value="Immunoglobulin"/>
    <property type="match status" value="4"/>
</dbReference>
<dbReference type="EMBL" id="CAIIXF020000007">
    <property type="protein sequence ID" value="CAH1788903.1"/>
    <property type="molecule type" value="Genomic_DNA"/>
</dbReference>
<dbReference type="InterPro" id="IPR013783">
    <property type="entry name" value="Ig-like_fold"/>
</dbReference>
<keyword evidence="6" id="KW-0245">EGF-like domain</keyword>
<dbReference type="Proteomes" id="UP000749559">
    <property type="component" value="Unassembled WGS sequence"/>
</dbReference>
<comment type="caution">
    <text evidence="6">Lacks conserved residue(s) required for the propagation of feature annotation.</text>
</comment>
<evidence type="ECO:0000256" key="4">
    <source>
        <dbReference type="ARBA" id="ARBA00023180"/>
    </source>
</evidence>
<dbReference type="Pfam" id="PF25057">
    <property type="entry name" value="CUT_N"/>
    <property type="match status" value="1"/>
</dbReference>
<dbReference type="OrthoDB" id="6115368at2759"/>
<dbReference type="InterPro" id="IPR051275">
    <property type="entry name" value="Cell_adhesion_signaling"/>
</dbReference>
<name>A0A8J1UJJ1_OWEFU</name>
<evidence type="ECO:0000313" key="8">
    <source>
        <dbReference type="Proteomes" id="UP000749559"/>
    </source>
</evidence>
<evidence type="ECO:0000256" key="1">
    <source>
        <dbReference type="ARBA" id="ARBA00004479"/>
    </source>
</evidence>
<dbReference type="PROSITE" id="PS50026">
    <property type="entry name" value="EGF_3"/>
    <property type="match status" value="1"/>
</dbReference>
<dbReference type="PROSITE" id="PS51034">
    <property type="entry name" value="ZP_2"/>
    <property type="match status" value="1"/>
</dbReference>
<dbReference type="InterPro" id="IPR003599">
    <property type="entry name" value="Ig_sub"/>
</dbReference>
<dbReference type="InterPro" id="IPR000742">
    <property type="entry name" value="EGF"/>
</dbReference>
<comment type="subcellular location">
    <subcellularLocation>
        <location evidence="1">Membrane</location>
        <topology evidence="1">Single-pass type I membrane protein</topology>
    </subcellularLocation>
</comment>
<evidence type="ECO:0000313" key="7">
    <source>
        <dbReference type="EMBL" id="CAH1788903.1"/>
    </source>
</evidence>
<accession>A0A8J1UJJ1</accession>
<keyword evidence="3 6" id="KW-1015">Disulfide bond</keyword>
<dbReference type="PANTHER" id="PTHR11640">
    <property type="entry name" value="NEPHRIN"/>
    <property type="match status" value="1"/>
</dbReference>
<keyword evidence="2" id="KW-0472">Membrane</keyword>
<protein>
    <submittedName>
        <fullName evidence="7">Uncharacterized protein</fullName>
    </submittedName>
</protein>
<keyword evidence="4" id="KW-0325">Glycoprotein</keyword>
<evidence type="ECO:0000256" key="5">
    <source>
        <dbReference type="ARBA" id="ARBA00023319"/>
    </source>
</evidence>
<gene>
    <name evidence="7" type="ORF">OFUS_LOCUS14351</name>
</gene>
<dbReference type="InterPro" id="IPR007110">
    <property type="entry name" value="Ig-like_dom"/>
</dbReference>
<dbReference type="InterPro" id="IPR055355">
    <property type="entry name" value="ZP-C"/>
</dbReference>